<comment type="subcellular location">
    <subcellularLocation>
        <location evidence="1">Cytoplasm</location>
    </subcellularLocation>
</comment>
<dbReference type="InterPro" id="IPR013785">
    <property type="entry name" value="Aldolase_TIM"/>
</dbReference>
<dbReference type="GO" id="GO:0005975">
    <property type="term" value="P:carbohydrate metabolic process"/>
    <property type="evidence" value="ECO:0007669"/>
    <property type="project" value="InterPro"/>
</dbReference>
<keyword evidence="6" id="KW-0963">Cytoplasm</keyword>
<evidence type="ECO:0000313" key="14">
    <source>
        <dbReference type="Proteomes" id="UP001458880"/>
    </source>
</evidence>
<dbReference type="PANTHER" id="PTHR10683">
    <property type="entry name" value="TRANSALDOLASE"/>
    <property type="match status" value="1"/>
</dbReference>
<dbReference type="InterPro" id="IPR018225">
    <property type="entry name" value="Transaldolase_AS"/>
</dbReference>
<evidence type="ECO:0000259" key="12">
    <source>
        <dbReference type="Pfam" id="PF10277"/>
    </source>
</evidence>
<dbReference type="GO" id="GO:0005737">
    <property type="term" value="C:cytoplasm"/>
    <property type="evidence" value="ECO:0007669"/>
    <property type="project" value="UniProtKB-SubCell"/>
</dbReference>
<keyword evidence="7 10" id="KW-0808">Transferase</keyword>
<dbReference type="FunFam" id="3.20.20.70:FF:000002">
    <property type="entry name" value="Transaldolase"/>
    <property type="match status" value="1"/>
</dbReference>
<dbReference type="PANTHER" id="PTHR10683:SF18">
    <property type="entry name" value="TRANSALDOLASE"/>
    <property type="match status" value="1"/>
</dbReference>
<comment type="function">
    <text evidence="10">Catalyzes the rate-limiting step of the non-oxidative phase in the pentose phosphate pathway. Catalyzes the reversible conversion of sedheptulose-7-phosphate and D-glyceraldehyde 3-phosphate into erythrose-4-phosphate and beta-D-fructose 6-phosphate.</text>
</comment>
<accession>A0AAW1LWA9</accession>
<evidence type="ECO:0000256" key="4">
    <source>
        <dbReference type="ARBA" id="ARBA00013151"/>
    </source>
</evidence>
<dbReference type="EMBL" id="JASPKY010000089">
    <property type="protein sequence ID" value="KAK9738229.1"/>
    <property type="molecule type" value="Genomic_DNA"/>
</dbReference>
<gene>
    <name evidence="13" type="ORF">QE152_g10084</name>
</gene>
<comment type="pathway">
    <text evidence="2 10">Carbohydrate degradation; pentose phosphate pathway; D-glyceraldehyde 3-phosphate and beta-D-fructose 6-phosphate from D-ribose 5-phosphate and D-xylulose 5-phosphate (non-oxidative stage): step 2/3.</text>
</comment>
<dbReference type="SUPFAM" id="SSF51569">
    <property type="entry name" value="Aldolase"/>
    <property type="match status" value="1"/>
</dbReference>
<evidence type="ECO:0000256" key="11">
    <source>
        <dbReference type="SAM" id="Phobius"/>
    </source>
</evidence>
<dbReference type="Pfam" id="PF10277">
    <property type="entry name" value="Frag1"/>
    <property type="match status" value="1"/>
</dbReference>
<keyword evidence="8 10" id="KW-0570">Pentose shunt</keyword>
<sequence length="417" mass="46516">MSEPQSKKSRKMNSLEQLKNLTIVVADTGDFEAMKKYKPTDATTNPSLILQAANIPAYKSLIEKAVHYANKIGGTEEEKLESAMDMLCISFGIEILKIVPGRVSTEVDARLSFNTEASIAKARKLIQLYADEGINKDRILIKLASTWEGIQAAKTLEQEDGIHCNLTLLFSMSQAIACAEAGVTLISPFVGRILDWYVENTDKKSFEPDEDPGVVSVTKIYNYYKKFGYKTVVMGASFRNIGEVKALAGCDLLTISPKLLGELEAETVTVPKKLCKEAAAKAEITKIELDEAKFRWMLNEDKMSTDKLSDGILEFTLINLNYFLQKNDLTDSKGDYSKSEVVVHFSLNFKRICIVTALIPFFTLVVCFITAIIYQNEEVHETHCHVYNVIPSISAITGVSPQKYLWRLSVALHIGPR</sequence>
<comment type="catalytic activity">
    <reaction evidence="10">
        <text>D-sedoheptulose 7-phosphate + D-glyceraldehyde 3-phosphate = D-erythrose 4-phosphate + beta-D-fructose 6-phosphate</text>
        <dbReference type="Rhea" id="RHEA:17053"/>
        <dbReference type="ChEBI" id="CHEBI:16897"/>
        <dbReference type="ChEBI" id="CHEBI:57483"/>
        <dbReference type="ChEBI" id="CHEBI:57634"/>
        <dbReference type="ChEBI" id="CHEBI:59776"/>
        <dbReference type="EC" id="2.2.1.2"/>
    </reaction>
</comment>
<dbReference type="AlphaFoldDB" id="A0AAW1LWA9"/>
<feature type="transmembrane region" description="Helical" evidence="11">
    <location>
        <begin position="352"/>
        <end position="374"/>
    </location>
</feature>
<keyword evidence="9" id="KW-0704">Schiff base</keyword>
<dbReference type="NCBIfam" id="NF009001">
    <property type="entry name" value="PRK12346.1"/>
    <property type="match status" value="1"/>
</dbReference>
<dbReference type="Proteomes" id="UP001458880">
    <property type="component" value="Unassembled WGS sequence"/>
</dbReference>
<reference evidence="13 14" key="1">
    <citation type="journal article" date="2024" name="BMC Genomics">
        <title>De novo assembly and annotation of Popillia japonica's genome with initial clues to its potential as an invasive pest.</title>
        <authorList>
            <person name="Cucini C."/>
            <person name="Boschi S."/>
            <person name="Funari R."/>
            <person name="Cardaioli E."/>
            <person name="Iannotti N."/>
            <person name="Marturano G."/>
            <person name="Paoli F."/>
            <person name="Bruttini M."/>
            <person name="Carapelli A."/>
            <person name="Frati F."/>
            <person name="Nardi F."/>
        </authorList>
    </citation>
    <scope>NUCLEOTIDE SEQUENCE [LARGE SCALE GENOMIC DNA]</scope>
    <source>
        <strain evidence="13">DMR45628</strain>
    </source>
</reference>
<dbReference type="Pfam" id="PF00923">
    <property type="entry name" value="TAL_FSA"/>
    <property type="match status" value="1"/>
</dbReference>
<dbReference type="GO" id="GO:0009052">
    <property type="term" value="P:pentose-phosphate shunt, non-oxidative branch"/>
    <property type="evidence" value="ECO:0007669"/>
    <property type="project" value="TreeGrafter"/>
</dbReference>
<evidence type="ECO:0000256" key="9">
    <source>
        <dbReference type="ARBA" id="ARBA00023270"/>
    </source>
</evidence>
<evidence type="ECO:0000256" key="2">
    <source>
        <dbReference type="ARBA" id="ARBA00004857"/>
    </source>
</evidence>
<evidence type="ECO:0000256" key="5">
    <source>
        <dbReference type="ARBA" id="ARBA00018292"/>
    </source>
</evidence>
<dbReference type="CDD" id="cd00957">
    <property type="entry name" value="Transaldolase_TalAB"/>
    <property type="match status" value="1"/>
</dbReference>
<dbReference type="InterPro" id="IPR001585">
    <property type="entry name" value="TAL/FSA"/>
</dbReference>
<dbReference type="NCBIfam" id="TIGR00874">
    <property type="entry name" value="talAB"/>
    <property type="match status" value="1"/>
</dbReference>
<name>A0AAW1LWA9_POPJA</name>
<dbReference type="EC" id="2.2.1.2" evidence="4 10"/>
<evidence type="ECO:0000256" key="7">
    <source>
        <dbReference type="ARBA" id="ARBA00022679"/>
    </source>
</evidence>
<proteinExistence type="inferred from homology"/>
<evidence type="ECO:0000256" key="10">
    <source>
        <dbReference type="RuleBase" id="RU000501"/>
    </source>
</evidence>
<feature type="domain" description="CWH43-like N-terminal" evidence="12">
    <location>
        <begin position="349"/>
        <end position="417"/>
    </location>
</feature>
<dbReference type="InterPro" id="IPR019402">
    <property type="entry name" value="CWH43_N"/>
</dbReference>
<evidence type="ECO:0000256" key="6">
    <source>
        <dbReference type="ARBA" id="ARBA00022490"/>
    </source>
</evidence>
<dbReference type="PROSITE" id="PS00958">
    <property type="entry name" value="TRANSALDOLASE_2"/>
    <property type="match status" value="1"/>
</dbReference>
<keyword evidence="11" id="KW-1133">Transmembrane helix</keyword>
<dbReference type="Gene3D" id="3.20.20.70">
    <property type="entry name" value="Aldolase class I"/>
    <property type="match status" value="1"/>
</dbReference>
<evidence type="ECO:0000256" key="8">
    <source>
        <dbReference type="ARBA" id="ARBA00023126"/>
    </source>
</evidence>
<comment type="caution">
    <text evidence="13">The sequence shown here is derived from an EMBL/GenBank/DDBJ whole genome shotgun (WGS) entry which is preliminary data.</text>
</comment>
<keyword evidence="14" id="KW-1185">Reference proteome</keyword>
<dbReference type="GO" id="GO:0004801">
    <property type="term" value="F:transaldolase activity"/>
    <property type="evidence" value="ECO:0007669"/>
    <property type="project" value="UniProtKB-EC"/>
</dbReference>
<evidence type="ECO:0000256" key="1">
    <source>
        <dbReference type="ARBA" id="ARBA00004496"/>
    </source>
</evidence>
<protein>
    <recommendedName>
        <fullName evidence="5 10">Transaldolase</fullName>
        <ecNumber evidence="4 10">2.2.1.2</ecNumber>
    </recommendedName>
</protein>
<dbReference type="PROSITE" id="PS01054">
    <property type="entry name" value="TRANSALDOLASE_1"/>
    <property type="match status" value="1"/>
</dbReference>
<keyword evidence="11" id="KW-0472">Membrane</keyword>
<organism evidence="13 14">
    <name type="scientific">Popillia japonica</name>
    <name type="common">Japanese beetle</name>
    <dbReference type="NCBI Taxonomy" id="7064"/>
    <lineage>
        <taxon>Eukaryota</taxon>
        <taxon>Metazoa</taxon>
        <taxon>Ecdysozoa</taxon>
        <taxon>Arthropoda</taxon>
        <taxon>Hexapoda</taxon>
        <taxon>Insecta</taxon>
        <taxon>Pterygota</taxon>
        <taxon>Neoptera</taxon>
        <taxon>Endopterygota</taxon>
        <taxon>Coleoptera</taxon>
        <taxon>Polyphaga</taxon>
        <taxon>Scarabaeiformia</taxon>
        <taxon>Scarabaeidae</taxon>
        <taxon>Rutelinae</taxon>
        <taxon>Popillia</taxon>
    </lineage>
</organism>
<evidence type="ECO:0000313" key="13">
    <source>
        <dbReference type="EMBL" id="KAK9738229.1"/>
    </source>
</evidence>
<evidence type="ECO:0000256" key="3">
    <source>
        <dbReference type="ARBA" id="ARBA00008012"/>
    </source>
</evidence>
<dbReference type="InterPro" id="IPR004730">
    <property type="entry name" value="Transaldolase_1"/>
</dbReference>
<comment type="similarity">
    <text evidence="3">Belongs to the transaldolase family. Type 1 subfamily.</text>
</comment>
<dbReference type="HAMAP" id="MF_00492">
    <property type="entry name" value="Transaldolase_1"/>
    <property type="match status" value="1"/>
</dbReference>
<keyword evidence="11" id="KW-0812">Transmembrane</keyword>